<dbReference type="EMBL" id="JAGPYM010000110">
    <property type="protein sequence ID" value="KAH6867305.1"/>
    <property type="molecule type" value="Genomic_DNA"/>
</dbReference>
<feature type="domain" description="DUF7580" evidence="2">
    <location>
        <begin position="208"/>
        <end position="569"/>
    </location>
</feature>
<organism evidence="3 4">
    <name type="scientific">Thelonectria olida</name>
    <dbReference type="NCBI Taxonomy" id="1576542"/>
    <lineage>
        <taxon>Eukaryota</taxon>
        <taxon>Fungi</taxon>
        <taxon>Dikarya</taxon>
        <taxon>Ascomycota</taxon>
        <taxon>Pezizomycotina</taxon>
        <taxon>Sordariomycetes</taxon>
        <taxon>Hypocreomycetidae</taxon>
        <taxon>Hypocreales</taxon>
        <taxon>Nectriaceae</taxon>
        <taxon>Thelonectria</taxon>
    </lineage>
</organism>
<accession>A0A9P9AHM0</accession>
<dbReference type="InterPro" id="IPR056002">
    <property type="entry name" value="DUF7580"/>
</dbReference>
<dbReference type="Pfam" id="PF24476">
    <property type="entry name" value="DUF7580"/>
    <property type="match status" value="1"/>
</dbReference>
<feature type="chain" id="PRO_5040357551" description="DUF7580 domain-containing protein" evidence="1">
    <location>
        <begin position="21"/>
        <end position="573"/>
    </location>
</feature>
<evidence type="ECO:0000259" key="2">
    <source>
        <dbReference type="Pfam" id="PF24476"/>
    </source>
</evidence>
<dbReference type="PANTHER" id="PTHR35186:SF4">
    <property type="entry name" value="PRION-INHIBITION AND PROPAGATION HELO DOMAIN-CONTAINING PROTEIN"/>
    <property type="match status" value="1"/>
</dbReference>
<evidence type="ECO:0000256" key="1">
    <source>
        <dbReference type="SAM" id="SignalP"/>
    </source>
</evidence>
<comment type="caution">
    <text evidence="3">The sequence shown here is derived from an EMBL/GenBank/DDBJ whole genome shotgun (WGS) entry which is preliminary data.</text>
</comment>
<protein>
    <recommendedName>
        <fullName evidence="2">DUF7580 domain-containing protein</fullName>
    </recommendedName>
</protein>
<reference evidence="3 4" key="1">
    <citation type="journal article" date="2021" name="Nat. Commun.">
        <title>Genetic determinants of endophytism in the Arabidopsis root mycobiome.</title>
        <authorList>
            <person name="Mesny F."/>
            <person name="Miyauchi S."/>
            <person name="Thiergart T."/>
            <person name="Pickel B."/>
            <person name="Atanasova L."/>
            <person name="Karlsson M."/>
            <person name="Huettel B."/>
            <person name="Barry K.W."/>
            <person name="Haridas S."/>
            <person name="Chen C."/>
            <person name="Bauer D."/>
            <person name="Andreopoulos W."/>
            <person name="Pangilinan J."/>
            <person name="LaButti K."/>
            <person name="Riley R."/>
            <person name="Lipzen A."/>
            <person name="Clum A."/>
            <person name="Drula E."/>
            <person name="Henrissat B."/>
            <person name="Kohler A."/>
            <person name="Grigoriev I.V."/>
            <person name="Martin F.M."/>
            <person name="Hacquard S."/>
        </authorList>
    </citation>
    <scope>NUCLEOTIDE SEQUENCE [LARGE SCALE GENOMIC DNA]</scope>
    <source>
        <strain evidence="3 4">MPI-CAGE-CH-0241</strain>
    </source>
</reference>
<name>A0A9P9AHM0_9HYPO</name>
<sequence>MEVAGIALGVLPILLRSVDAYRDSIRRVGTMIRRRKHVETLARALLLQQQILEETVKAVILASGCEDVQALDEDPFAYFNNDDVQEQLEDYLGPKNSMAFVGLLTTNNDIAKKVAKNISGLVPAHLYGPTDDLIAIIEANQTRTRILVDLAPRVKLLLGITDIKTTIQEIDEGTAALERFSRLILSNRQSIRTSSSRKAIRLAKALRHMQSFASNLHRAILRGLQKGCHESHVTRLHLEDRVDMAIDMLQLVGKADCSTPLMAFDLVFAGSGQGERIFTEMAVQVFVENDCDDDSSILPVDASLRDRGTDSQLTFVLPQCPSPLKPVIASVADICATIKEAHGSKRRISLALMGSRGIGTISDNLHPMRQLQECTTDSISLAEVLQAETMTLPWKSRMLLALRFASNLLQLLGTCWLERAWSKDDVFFCIRRADTAVQDETGVVQARVDLSRPFVACSFGKTGQAESSIEPKVALLELGILLLEIWHKTTLEARFGLAHAPSAYYDRMARALEWLDDADEPLPDLYDRAVAHCLRVNIGSETRFVNWEDAKLWNAICGNVIQPLSKICKQWSK</sequence>
<dbReference type="PANTHER" id="PTHR35186">
    <property type="entry name" value="ANK_REP_REGION DOMAIN-CONTAINING PROTEIN"/>
    <property type="match status" value="1"/>
</dbReference>
<dbReference type="OrthoDB" id="3565018at2759"/>
<proteinExistence type="predicted"/>
<dbReference type="AlphaFoldDB" id="A0A9P9AHM0"/>
<keyword evidence="1" id="KW-0732">Signal</keyword>
<gene>
    <name evidence="3" type="ORF">B0T10DRAFT_572978</name>
</gene>
<evidence type="ECO:0000313" key="3">
    <source>
        <dbReference type="EMBL" id="KAH6867305.1"/>
    </source>
</evidence>
<dbReference type="Proteomes" id="UP000777438">
    <property type="component" value="Unassembled WGS sequence"/>
</dbReference>
<feature type="signal peptide" evidence="1">
    <location>
        <begin position="1"/>
        <end position="20"/>
    </location>
</feature>
<evidence type="ECO:0000313" key="4">
    <source>
        <dbReference type="Proteomes" id="UP000777438"/>
    </source>
</evidence>
<keyword evidence="4" id="KW-1185">Reference proteome</keyword>